<sequence>MAKSRSAYILLSMLFLLGACMENEKPVTLGMSLIDKKISMTKSKVNELNVEVYLISEEEATGELLAKAMDINSLEIGRAKQALTLGKDEAKLITFTFDTNVEMDLVTKFVIDFRKE</sequence>
<dbReference type="PROSITE" id="PS51257">
    <property type="entry name" value="PROKAR_LIPOPROTEIN"/>
    <property type="match status" value="1"/>
</dbReference>
<dbReference type="EMBL" id="UINC01092442">
    <property type="protein sequence ID" value="SVC46025.1"/>
    <property type="molecule type" value="Genomic_DNA"/>
</dbReference>
<proteinExistence type="predicted"/>
<accession>A0A382MD70</accession>
<reference evidence="1" key="1">
    <citation type="submission" date="2018-05" db="EMBL/GenBank/DDBJ databases">
        <authorList>
            <person name="Lanie J.A."/>
            <person name="Ng W.-L."/>
            <person name="Kazmierczak K.M."/>
            <person name="Andrzejewski T.M."/>
            <person name="Davidsen T.M."/>
            <person name="Wayne K.J."/>
            <person name="Tettelin H."/>
            <person name="Glass J.I."/>
            <person name="Rusch D."/>
            <person name="Podicherti R."/>
            <person name="Tsui H.-C.T."/>
            <person name="Winkler M.E."/>
        </authorList>
    </citation>
    <scope>NUCLEOTIDE SEQUENCE</scope>
</reference>
<dbReference type="AlphaFoldDB" id="A0A382MD70"/>
<protein>
    <recommendedName>
        <fullName evidence="2">Lipoprotein</fullName>
    </recommendedName>
</protein>
<name>A0A382MD70_9ZZZZ</name>
<gene>
    <name evidence="1" type="ORF">METZ01_LOCUS298879</name>
</gene>
<organism evidence="1">
    <name type="scientific">marine metagenome</name>
    <dbReference type="NCBI Taxonomy" id="408172"/>
    <lineage>
        <taxon>unclassified sequences</taxon>
        <taxon>metagenomes</taxon>
        <taxon>ecological metagenomes</taxon>
    </lineage>
</organism>
<evidence type="ECO:0008006" key="2">
    <source>
        <dbReference type="Google" id="ProtNLM"/>
    </source>
</evidence>
<evidence type="ECO:0000313" key="1">
    <source>
        <dbReference type="EMBL" id="SVC46025.1"/>
    </source>
</evidence>